<gene>
    <name evidence="1" type="ORF">QAD02_019804</name>
</gene>
<reference evidence="1" key="1">
    <citation type="submission" date="2023-04" db="EMBL/GenBank/DDBJ databases">
        <title>A chromosome-level genome assembly of the parasitoid wasp Eretmocerus hayati.</title>
        <authorList>
            <person name="Zhong Y."/>
            <person name="Liu S."/>
            <person name="Liu Y."/>
        </authorList>
    </citation>
    <scope>NUCLEOTIDE SEQUENCE</scope>
    <source>
        <strain evidence="1">ZJU_SS_LIU_2023</strain>
    </source>
</reference>
<protein>
    <submittedName>
        <fullName evidence="1">Uncharacterized protein</fullName>
    </submittedName>
</protein>
<name>A0ACC2PNV2_9HYME</name>
<proteinExistence type="predicted"/>
<accession>A0ACC2PNV2</accession>
<keyword evidence="2" id="KW-1185">Reference proteome</keyword>
<organism evidence="1 2">
    <name type="scientific">Eretmocerus hayati</name>
    <dbReference type="NCBI Taxonomy" id="131215"/>
    <lineage>
        <taxon>Eukaryota</taxon>
        <taxon>Metazoa</taxon>
        <taxon>Ecdysozoa</taxon>
        <taxon>Arthropoda</taxon>
        <taxon>Hexapoda</taxon>
        <taxon>Insecta</taxon>
        <taxon>Pterygota</taxon>
        <taxon>Neoptera</taxon>
        <taxon>Endopterygota</taxon>
        <taxon>Hymenoptera</taxon>
        <taxon>Apocrita</taxon>
        <taxon>Proctotrupomorpha</taxon>
        <taxon>Chalcidoidea</taxon>
        <taxon>Aphelinidae</taxon>
        <taxon>Aphelininae</taxon>
        <taxon>Eretmocerus</taxon>
    </lineage>
</organism>
<sequence>MIAAAAVSNGSAVVGAQMLQQIGNETTCMDEMIGLMLRRELVLAPSWESVNQELKWAFSLHAYTFACLFFVLSFYTFFSFLNLRSLTLTPPLMPAINFFLCLLGATRSGCLFIDPYSIKEIMPKGVGPILWDIGLPLITSAFGLIHLAFFQLSQAKFRLARLECRHRLLLYALMLLHICLPLLVDVGALLKFYPPRSGLGLATQGLLCNWSLLVFASSLYADCRLKALAEAAPSSLLGREPQRQRKGAMLLAALAPCNNLASSVAAALVPTLLGQKLPGLHKASLTSGSSGVSVTQQQQPSRGSLSAAGSGHQRLSHQNSDPQRHQQQQRVEVEEIRNNELEEDDRSTVPEVYVRPPTPTPSLANLPIITVSSPSRRSSLVGGPGSRRGSDVSGRNSRRASDCSVRFANNNPDAEADVNST</sequence>
<dbReference type="EMBL" id="CM056741">
    <property type="protein sequence ID" value="KAJ8684012.1"/>
    <property type="molecule type" value="Genomic_DNA"/>
</dbReference>
<evidence type="ECO:0000313" key="1">
    <source>
        <dbReference type="EMBL" id="KAJ8684012.1"/>
    </source>
</evidence>
<comment type="caution">
    <text evidence="1">The sequence shown here is derived from an EMBL/GenBank/DDBJ whole genome shotgun (WGS) entry which is preliminary data.</text>
</comment>
<feature type="non-terminal residue" evidence="1">
    <location>
        <position position="421"/>
    </location>
</feature>
<dbReference type="Proteomes" id="UP001239111">
    <property type="component" value="Chromosome 1"/>
</dbReference>
<evidence type="ECO:0000313" key="2">
    <source>
        <dbReference type="Proteomes" id="UP001239111"/>
    </source>
</evidence>